<keyword evidence="1" id="KW-0472">Membrane</keyword>
<accession>A0ABP7TC80</accession>
<evidence type="ECO:0000313" key="3">
    <source>
        <dbReference type="Proteomes" id="UP001500235"/>
    </source>
</evidence>
<proteinExistence type="predicted"/>
<organism evidence="2 3">
    <name type="scientific">Sphingomonas swuensis</name>
    <dbReference type="NCBI Taxonomy" id="977800"/>
    <lineage>
        <taxon>Bacteria</taxon>
        <taxon>Pseudomonadati</taxon>
        <taxon>Pseudomonadota</taxon>
        <taxon>Alphaproteobacteria</taxon>
        <taxon>Sphingomonadales</taxon>
        <taxon>Sphingomonadaceae</taxon>
        <taxon>Sphingomonas</taxon>
    </lineage>
</organism>
<evidence type="ECO:0000313" key="2">
    <source>
        <dbReference type="EMBL" id="GAA4023398.1"/>
    </source>
</evidence>
<feature type="transmembrane region" description="Helical" evidence="1">
    <location>
        <begin position="39"/>
        <end position="56"/>
    </location>
</feature>
<keyword evidence="1" id="KW-1133">Transmembrane helix</keyword>
<protein>
    <submittedName>
        <fullName evidence="2">Uncharacterized protein</fullName>
    </submittedName>
</protein>
<keyword evidence="3" id="KW-1185">Reference proteome</keyword>
<comment type="caution">
    <text evidence="2">The sequence shown here is derived from an EMBL/GenBank/DDBJ whole genome shotgun (WGS) entry which is preliminary data.</text>
</comment>
<feature type="transmembrane region" description="Helical" evidence="1">
    <location>
        <begin position="12"/>
        <end position="33"/>
    </location>
</feature>
<reference evidence="3" key="1">
    <citation type="journal article" date="2019" name="Int. J. Syst. Evol. Microbiol.">
        <title>The Global Catalogue of Microorganisms (GCM) 10K type strain sequencing project: providing services to taxonomists for standard genome sequencing and annotation.</title>
        <authorList>
            <consortium name="The Broad Institute Genomics Platform"/>
            <consortium name="The Broad Institute Genome Sequencing Center for Infectious Disease"/>
            <person name="Wu L."/>
            <person name="Ma J."/>
        </authorList>
    </citation>
    <scope>NUCLEOTIDE SEQUENCE [LARGE SCALE GENOMIC DNA]</scope>
    <source>
        <strain evidence="3">JCM 17563</strain>
    </source>
</reference>
<gene>
    <name evidence="2" type="ORF">GCM10022280_25160</name>
</gene>
<dbReference type="EMBL" id="BAABBQ010000001">
    <property type="protein sequence ID" value="GAA4023398.1"/>
    <property type="molecule type" value="Genomic_DNA"/>
</dbReference>
<name>A0ABP7TC80_9SPHN</name>
<sequence length="62" mass="6741">MLRLLCPDRFAIFLFLLGLALFFVPMMVMPGIVSMVAGAVYWVAIALVRALVRAGASGRDGR</sequence>
<keyword evidence="1" id="KW-0812">Transmembrane</keyword>
<evidence type="ECO:0000256" key="1">
    <source>
        <dbReference type="SAM" id="Phobius"/>
    </source>
</evidence>
<dbReference type="Proteomes" id="UP001500235">
    <property type="component" value="Unassembled WGS sequence"/>
</dbReference>